<dbReference type="EMBL" id="MU004465">
    <property type="protein sequence ID" value="KAF2650159.1"/>
    <property type="molecule type" value="Genomic_DNA"/>
</dbReference>
<dbReference type="InterPro" id="IPR006121">
    <property type="entry name" value="HMA_dom"/>
</dbReference>
<keyword evidence="3" id="KW-1185">Reference proteome</keyword>
<evidence type="ECO:0000313" key="2">
    <source>
        <dbReference type="EMBL" id="KAF2650159.1"/>
    </source>
</evidence>
<proteinExistence type="predicted"/>
<dbReference type="CDD" id="cd00371">
    <property type="entry name" value="HMA"/>
    <property type="match status" value="1"/>
</dbReference>
<accession>A0A6A6SR28</accession>
<gene>
    <name evidence="2" type="ORF">K491DRAFT_609408</name>
</gene>
<dbReference type="SUPFAM" id="SSF55008">
    <property type="entry name" value="HMA, heavy metal-associated domain"/>
    <property type="match status" value="1"/>
</dbReference>
<reference evidence="2" key="1">
    <citation type="journal article" date="2020" name="Stud. Mycol.">
        <title>101 Dothideomycetes genomes: a test case for predicting lifestyles and emergence of pathogens.</title>
        <authorList>
            <person name="Haridas S."/>
            <person name="Albert R."/>
            <person name="Binder M."/>
            <person name="Bloem J."/>
            <person name="Labutti K."/>
            <person name="Salamov A."/>
            <person name="Andreopoulos B."/>
            <person name="Baker S."/>
            <person name="Barry K."/>
            <person name="Bills G."/>
            <person name="Bluhm B."/>
            <person name="Cannon C."/>
            <person name="Castanera R."/>
            <person name="Culley D."/>
            <person name="Daum C."/>
            <person name="Ezra D."/>
            <person name="Gonzalez J."/>
            <person name="Henrissat B."/>
            <person name="Kuo A."/>
            <person name="Liang C."/>
            <person name="Lipzen A."/>
            <person name="Lutzoni F."/>
            <person name="Magnuson J."/>
            <person name="Mondo S."/>
            <person name="Nolan M."/>
            <person name="Ohm R."/>
            <person name="Pangilinan J."/>
            <person name="Park H.-J."/>
            <person name="Ramirez L."/>
            <person name="Alfaro M."/>
            <person name="Sun H."/>
            <person name="Tritt A."/>
            <person name="Yoshinaga Y."/>
            <person name="Zwiers L.-H."/>
            <person name="Turgeon B."/>
            <person name="Goodwin S."/>
            <person name="Spatafora J."/>
            <person name="Crous P."/>
            <person name="Grigoriev I."/>
        </authorList>
    </citation>
    <scope>NUCLEOTIDE SEQUENCE</scope>
    <source>
        <strain evidence="2">CBS 122681</strain>
    </source>
</reference>
<dbReference type="OrthoDB" id="3784695at2759"/>
<feature type="domain" description="HMA" evidence="1">
    <location>
        <begin position="20"/>
        <end position="81"/>
    </location>
</feature>
<dbReference type="GO" id="GO:0046872">
    <property type="term" value="F:metal ion binding"/>
    <property type="evidence" value="ECO:0007669"/>
    <property type="project" value="InterPro"/>
</dbReference>
<dbReference type="Gene3D" id="3.30.70.100">
    <property type="match status" value="1"/>
</dbReference>
<dbReference type="Pfam" id="PF00403">
    <property type="entry name" value="HMA"/>
    <property type="match status" value="1"/>
</dbReference>
<dbReference type="Proteomes" id="UP000799324">
    <property type="component" value="Unassembled WGS sequence"/>
</dbReference>
<dbReference type="AlphaFoldDB" id="A0A6A6SR28"/>
<name>A0A6A6SR28_9PLEO</name>
<feature type="non-terminal residue" evidence="2">
    <location>
        <position position="135"/>
    </location>
</feature>
<protein>
    <recommendedName>
        <fullName evidence="1">HMA domain-containing protein</fullName>
    </recommendedName>
</protein>
<evidence type="ECO:0000259" key="1">
    <source>
        <dbReference type="Pfam" id="PF00403"/>
    </source>
</evidence>
<sequence>MSRKHSARVRNPFPDTVTTTIFISNLHCPSCVDSIQESLSSLQPAPEFVSQSIVSHSVVIRHEQSLALEDISGSLEAAGFEIHSIFQDEDSTAKPVEVRHPEQREAEWQDSLEQAVSKWAWPRGRVQTPAPNRKE</sequence>
<evidence type="ECO:0000313" key="3">
    <source>
        <dbReference type="Proteomes" id="UP000799324"/>
    </source>
</evidence>
<dbReference type="InterPro" id="IPR036163">
    <property type="entry name" value="HMA_dom_sf"/>
</dbReference>
<organism evidence="2 3">
    <name type="scientific">Lophiostoma macrostomum CBS 122681</name>
    <dbReference type="NCBI Taxonomy" id="1314788"/>
    <lineage>
        <taxon>Eukaryota</taxon>
        <taxon>Fungi</taxon>
        <taxon>Dikarya</taxon>
        <taxon>Ascomycota</taxon>
        <taxon>Pezizomycotina</taxon>
        <taxon>Dothideomycetes</taxon>
        <taxon>Pleosporomycetidae</taxon>
        <taxon>Pleosporales</taxon>
        <taxon>Lophiostomataceae</taxon>
        <taxon>Lophiostoma</taxon>
    </lineage>
</organism>